<dbReference type="PANTHER" id="PTHR43214:SF24">
    <property type="entry name" value="TRANSCRIPTIONAL REGULATORY PROTEIN NARL-RELATED"/>
    <property type="match status" value="1"/>
</dbReference>
<dbReference type="InterPro" id="IPR000792">
    <property type="entry name" value="Tscrpt_reg_LuxR_C"/>
</dbReference>
<accession>A0AAU7JVB8</accession>
<dbReference type="SUPFAM" id="SSF52172">
    <property type="entry name" value="CheY-like"/>
    <property type="match status" value="1"/>
</dbReference>
<dbReference type="PANTHER" id="PTHR43214">
    <property type="entry name" value="TWO-COMPONENT RESPONSE REGULATOR"/>
    <property type="match status" value="1"/>
</dbReference>
<dbReference type="InterPro" id="IPR001789">
    <property type="entry name" value="Sig_transdc_resp-reg_receiver"/>
</dbReference>
<dbReference type="CDD" id="cd06170">
    <property type="entry name" value="LuxR_C_like"/>
    <property type="match status" value="1"/>
</dbReference>
<dbReference type="PRINTS" id="PR00038">
    <property type="entry name" value="HTHLUXR"/>
</dbReference>
<dbReference type="GO" id="GO:0000160">
    <property type="term" value="P:phosphorelay signal transduction system"/>
    <property type="evidence" value="ECO:0007669"/>
    <property type="project" value="InterPro"/>
</dbReference>
<feature type="domain" description="HTH luxR-type" evidence="6">
    <location>
        <begin position="143"/>
        <end position="214"/>
    </location>
</feature>
<evidence type="ECO:0000259" key="7">
    <source>
        <dbReference type="PROSITE" id="PS50110"/>
    </source>
</evidence>
<keyword evidence="4" id="KW-0804">Transcription</keyword>
<evidence type="ECO:0000313" key="8">
    <source>
        <dbReference type="EMBL" id="XBO44059.1"/>
    </source>
</evidence>
<gene>
    <name evidence="8" type="ORF">ABEG17_01660</name>
</gene>
<keyword evidence="2" id="KW-0805">Transcription regulation</keyword>
<keyword evidence="3" id="KW-0238">DNA-binding</keyword>
<evidence type="ECO:0000256" key="5">
    <source>
        <dbReference type="PROSITE-ProRule" id="PRU00169"/>
    </source>
</evidence>
<dbReference type="Pfam" id="PF00072">
    <property type="entry name" value="Response_reg"/>
    <property type="match status" value="1"/>
</dbReference>
<protein>
    <submittedName>
        <fullName evidence="8">Response regulator transcription factor</fullName>
    </submittedName>
</protein>
<reference evidence="8" key="1">
    <citation type="submission" date="2024-05" db="EMBL/GenBank/DDBJ databases">
        <authorList>
            <person name="Kim S."/>
            <person name="Heo J."/>
            <person name="Choi H."/>
            <person name="Choi Y."/>
            <person name="Kwon S.-W."/>
            <person name="Kim Y."/>
        </authorList>
    </citation>
    <scope>NUCLEOTIDE SEQUENCE</scope>
    <source>
        <strain evidence="8">KACC 23699</strain>
    </source>
</reference>
<dbReference type="SMART" id="SM00421">
    <property type="entry name" value="HTH_LUXR"/>
    <property type="match status" value="1"/>
</dbReference>
<organism evidence="8">
    <name type="scientific">Pedococcus sp. KACC 23699</name>
    <dbReference type="NCBI Taxonomy" id="3149228"/>
    <lineage>
        <taxon>Bacteria</taxon>
        <taxon>Bacillati</taxon>
        <taxon>Actinomycetota</taxon>
        <taxon>Actinomycetes</taxon>
        <taxon>Micrococcales</taxon>
        <taxon>Intrasporangiaceae</taxon>
        <taxon>Pedococcus</taxon>
    </lineage>
</organism>
<dbReference type="PROSITE" id="PS50110">
    <property type="entry name" value="RESPONSE_REGULATORY"/>
    <property type="match status" value="1"/>
</dbReference>
<dbReference type="RefSeq" id="WP_406831518.1">
    <property type="nucleotide sequence ID" value="NZ_CP157483.1"/>
</dbReference>
<sequence length="226" mass="24832">MRVVIAEDEVLMRQGLRRLLETTGIEVTAEAGDVEGLLAAVDRTRPDAVVTDIKMPPTLTDEGIRAAITIRAQHPGTAILVLSHYVDSGYAMRLMATHEESMGYLLKERVSDLAILVDALHRLVDGESVVDPTIVSRLMHRTHGQAVDRLSTREREILALMAEGYSNRRIGERLFLSPRTVEAHVGHIFTKLDLAGGGAEDRRVLAVLAHLRSLRTEVIPPSPDPG</sequence>
<dbReference type="InterPro" id="IPR039420">
    <property type="entry name" value="WalR-like"/>
</dbReference>
<evidence type="ECO:0000256" key="3">
    <source>
        <dbReference type="ARBA" id="ARBA00023125"/>
    </source>
</evidence>
<dbReference type="PROSITE" id="PS50043">
    <property type="entry name" value="HTH_LUXR_2"/>
    <property type="match status" value="1"/>
</dbReference>
<dbReference type="Gene3D" id="3.40.50.2300">
    <property type="match status" value="1"/>
</dbReference>
<dbReference type="InterPro" id="IPR016032">
    <property type="entry name" value="Sig_transdc_resp-reg_C-effctor"/>
</dbReference>
<dbReference type="CDD" id="cd17535">
    <property type="entry name" value="REC_NarL-like"/>
    <property type="match status" value="1"/>
</dbReference>
<dbReference type="SUPFAM" id="SSF46894">
    <property type="entry name" value="C-terminal effector domain of the bipartite response regulators"/>
    <property type="match status" value="1"/>
</dbReference>
<evidence type="ECO:0000256" key="2">
    <source>
        <dbReference type="ARBA" id="ARBA00023015"/>
    </source>
</evidence>
<evidence type="ECO:0000256" key="1">
    <source>
        <dbReference type="ARBA" id="ARBA00022553"/>
    </source>
</evidence>
<evidence type="ECO:0000259" key="6">
    <source>
        <dbReference type="PROSITE" id="PS50043"/>
    </source>
</evidence>
<evidence type="ECO:0000256" key="4">
    <source>
        <dbReference type="ARBA" id="ARBA00023163"/>
    </source>
</evidence>
<name>A0AAU7JVB8_9MICO</name>
<dbReference type="GO" id="GO:0006355">
    <property type="term" value="P:regulation of DNA-templated transcription"/>
    <property type="evidence" value="ECO:0007669"/>
    <property type="project" value="InterPro"/>
</dbReference>
<dbReference type="SMART" id="SM00448">
    <property type="entry name" value="REC"/>
    <property type="match status" value="1"/>
</dbReference>
<dbReference type="PROSITE" id="PS00622">
    <property type="entry name" value="HTH_LUXR_1"/>
    <property type="match status" value="1"/>
</dbReference>
<proteinExistence type="predicted"/>
<dbReference type="Pfam" id="PF00196">
    <property type="entry name" value="GerE"/>
    <property type="match status" value="1"/>
</dbReference>
<dbReference type="InterPro" id="IPR011006">
    <property type="entry name" value="CheY-like_superfamily"/>
</dbReference>
<feature type="modified residue" description="4-aspartylphosphate" evidence="5">
    <location>
        <position position="52"/>
    </location>
</feature>
<keyword evidence="1 5" id="KW-0597">Phosphoprotein</keyword>
<dbReference type="EMBL" id="CP157483">
    <property type="protein sequence ID" value="XBO44059.1"/>
    <property type="molecule type" value="Genomic_DNA"/>
</dbReference>
<dbReference type="InterPro" id="IPR058245">
    <property type="entry name" value="NreC/VraR/RcsB-like_REC"/>
</dbReference>
<dbReference type="GO" id="GO:0003677">
    <property type="term" value="F:DNA binding"/>
    <property type="evidence" value="ECO:0007669"/>
    <property type="project" value="UniProtKB-KW"/>
</dbReference>
<dbReference type="AlphaFoldDB" id="A0AAU7JVB8"/>
<feature type="domain" description="Response regulatory" evidence="7">
    <location>
        <begin position="2"/>
        <end position="122"/>
    </location>
</feature>